<dbReference type="EMBL" id="CAJNIZ010005647">
    <property type="protein sequence ID" value="CAE7243387.1"/>
    <property type="molecule type" value="Genomic_DNA"/>
</dbReference>
<protein>
    <submittedName>
        <fullName evidence="1">Uncharacterized protein</fullName>
    </submittedName>
</protein>
<proteinExistence type="predicted"/>
<accession>A0A812LFI8</accession>
<dbReference type="Proteomes" id="UP000649617">
    <property type="component" value="Unassembled WGS sequence"/>
</dbReference>
<name>A0A812LFI8_SYMPI</name>
<comment type="caution">
    <text evidence="1">The sequence shown here is derived from an EMBL/GenBank/DDBJ whole genome shotgun (WGS) entry which is preliminary data.</text>
</comment>
<evidence type="ECO:0000313" key="1">
    <source>
        <dbReference type="EMBL" id="CAE7243387.1"/>
    </source>
</evidence>
<gene>
    <name evidence="1" type="ORF">SPIL2461_LOCUS4340</name>
</gene>
<reference evidence="1" key="1">
    <citation type="submission" date="2021-02" db="EMBL/GenBank/DDBJ databases">
        <authorList>
            <person name="Dougan E. K."/>
            <person name="Rhodes N."/>
            <person name="Thang M."/>
            <person name="Chan C."/>
        </authorList>
    </citation>
    <scope>NUCLEOTIDE SEQUENCE</scope>
</reference>
<dbReference type="OrthoDB" id="427480at2759"/>
<evidence type="ECO:0000313" key="2">
    <source>
        <dbReference type="Proteomes" id="UP000649617"/>
    </source>
</evidence>
<organism evidence="1 2">
    <name type="scientific">Symbiodinium pilosum</name>
    <name type="common">Dinoflagellate</name>
    <dbReference type="NCBI Taxonomy" id="2952"/>
    <lineage>
        <taxon>Eukaryota</taxon>
        <taxon>Sar</taxon>
        <taxon>Alveolata</taxon>
        <taxon>Dinophyceae</taxon>
        <taxon>Suessiales</taxon>
        <taxon>Symbiodiniaceae</taxon>
        <taxon>Symbiodinium</taxon>
    </lineage>
</organism>
<feature type="non-terminal residue" evidence="1">
    <location>
        <position position="102"/>
    </location>
</feature>
<dbReference type="AlphaFoldDB" id="A0A812LFI8"/>
<sequence>MARTVDPHFNILEKVYPFALNTLLSNPSDSPVLRQTLRNLCSDGTGRLSMKQATSLVDSAAKLTGNHRRTVVADSLRSPGGRRFFRALVRSEAAKLWGRIYG</sequence>
<keyword evidence="2" id="KW-1185">Reference proteome</keyword>